<dbReference type="InterPro" id="IPR005162">
    <property type="entry name" value="Retrotrans_gag_dom"/>
</dbReference>
<proteinExistence type="predicted"/>
<evidence type="ECO:0000259" key="2">
    <source>
        <dbReference type="Pfam" id="PF03732"/>
    </source>
</evidence>
<dbReference type="Pfam" id="PF03732">
    <property type="entry name" value="Retrotrans_gag"/>
    <property type="match status" value="1"/>
</dbReference>
<dbReference type="PANTHER" id="PTHR35046">
    <property type="entry name" value="ZINC KNUCKLE (CCHC-TYPE) FAMILY PROTEIN"/>
    <property type="match status" value="1"/>
</dbReference>
<feature type="domain" description="Retrotransposon gag" evidence="2">
    <location>
        <begin position="100"/>
        <end position="196"/>
    </location>
</feature>
<evidence type="ECO:0000313" key="4">
    <source>
        <dbReference type="Proteomes" id="UP000235145"/>
    </source>
</evidence>
<reference evidence="3 4" key="1">
    <citation type="journal article" date="2017" name="Nat. Commun.">
        <title>Genome assembly with in vitro proximity ligation data and whole-genome triplication in lettuce.</title>
        <authorList>
            <person name="Reyes-Chin-Wo S."/>
            <person name="Wang Z."/>
            <person name="Yang X."/>
            <person name="Kozik A."/>
            <person name="Arikit S."/>
            <person name="Song C."/>
            <person name="Xia L."/>
            <person name="Froenicke L."/>
            <person name="Lavelle D.O."/>
            <person name="Truco M.J."/>
            <person name="Xia R."/>
            <person name="Zhu S."/>
            <person name="Xu C."/>
            <person name="Xu H."/>
            <person name="Xu X."/>
            <person name="Cox K."/>
            <person name="Korf I."/>
            <person name="Meyers B.C."/>
            <person name="Michelmore R.W."/>
        </authorList>
    </citation>
    <scope>NUCLEOTIDE SEQUENCE [LARGE SCALE GENOMIC DNA]</scope>
    <source>
        <strain evidence="4">cv. Salinas</strain>
        <tissue evidence="3">Seedlings</tissue>
    </source>
</reference>
<feature type="region of interest" description="Disordered" evidence="1">
    <location>
        <begin position="1"/>
        <end position="59"/>
    </location>
</feature>
<feature type="region of interest" description="Disordered" evidence="1">
    <location>
        <begin position="240"/>
        <end position="274"/>
    </location>
</feature>
<evidence type="ECO:0000313" key="3">
    <source>
        <dbReference type="EMBL" id="KAJ0210979.1"/>
    </source>
</evidence>
<accession>A0A9R1XI90</accession>
<dbReference type="EMBL" id="NBSK02000004">
    <property type="protein sequence ID" value="KAJ0210979.1"/>
    <property type="molecule type" value="Genomic_DNA"/>
</dbReference>
<keyword evidence="4" id="KW-1185">Reference proteome</keyword>
<gene>
    <name evidence="3" type="ORF">LSAT_V11C400194730</name>
</gene>
<evidence type="ECO:0000256" key="1">
    <source>
        <dbReference type="SAM" id="MobiDB-lite"/>
    </source>
</evidence>
<feature type="compositionally biased region" description="Basic residues" evidence="1">
    <location>
        <begin position="1"/>
        <end position="11"/>
    </location>
</feature>
<sequence>MVGRGKGKTVFRRSADRGNEEDVPDPRDIEIERLRQHGRELEVMKESADESDESTTVWDEGFGEEGNPFGIQQPRNQPRFQNDLLHNLGIKIEIPDCDGIVAIKLRKTASLWWEHVKNRRRLEGKSKVETWEKMKWLLVRKFLPMNHQHETFSDYHQATQGNMSSESFIGHFDQLRMRCAVDEEEEQTIARFLGAIKTEIADAVHLHQYVTYDGMCRLALKVEKEQKNRNRPSRSWVVPVSKSTPVVPGKRGSAPASTLGQQGTSNTSGATTRKRPFYDAQTTTLFDLCYAKESDIKKMSSLQKI</sequence>
<feature type="compositionally biased region" description="Basic and acidic residues" evidence="1">
    <location>
        <begin position="13"/>
        <end position="48"/>
    </location>
</feature>
<protein>
    <recommendedName>
        <fullName evidence="2">Retrotransposon gag domain-containing protein</fullName>
    </recommendedName>
</protein>
<name>A0A9R1XI90_LACSA</name>
<organism evidence="3 4">
    <name type="scientific">Lactuca sativa</name>
    <name type="common">Garden lettuce</name>
    <dbReference type="NCBI Taxonomy" id="4236"/>
    <lineage>
        <taxon>Eukaryota</taxon>
        <taxon>Viridiplantae</taxon>
        <taxon>Streptophyta</taxon>
        <taxon>Embryophyta</taxon>
        <taxon>Tracheophyta</taxon>
        <taxon>Spermatophyta</taxon>
        <taxon>Magnoliopsida</taxon>
        <taxon>eudicotyledons</taxon>
        <taxon>Gunneridae</taxon>
        <taxon>Pentapetalae</taxon>
        <taxon>asterids</taxon>
        <taxon>campanulids</taxon>
        <taxon>Asterales</taxon>
        <taxon>Asteraceae</taxon>
        <taxon>Cichorioideae</taxon>
        <taxon>Cichorieae</taxon>
        <taxon>Lactucinae</taxon>
        <taxon>Lactuca</taxon>
    </lineage>
</organism>
<comment type="caution">
    <text evidence="3">The sequence shown here is derived from an EMBL/GenBank/DDBJ whole genome shotgun (WGS) entry which is preliminary data.</text>
</comment>
<dbReference type="AlphaFoldDB" id="A0A9R1XI90"/>
<dbReference type="PANTHER" id="PTHR35046:SF23">
    <property type="entry name" value="NUCLEOTIDYLTRANSFERASE, RIBONUCLEASE H"/>
    <property type="match status" value="1"/>
</dbReference>
<feature type="compositionally biased region" description="Polar residues" evidence="1">
    <location>
        <begin position="255"/>
        <end position="271"/>
    </location>
</feature>
<dbReference type="Proteomes" id="UP000235145">
    <property type="component" value="Unassembled WGS sequence"/>
</dbReference>